<gene>
    <name evidence="1" type="ORF">NZ698_04385</name>
</gene>
<evidence type="ECO:0000313" key="1">
    <source>
        <dbReference type="EMBL" id="MCU7616425.1"/>
    </source>
</evidence>
<organism evidence="1 2">
    <name type="scientific">Chryseobacterium edaphi</name>
    <dbReference type="NCBI Taxonomy" id="2976532"/>
    <lineage>
        <taxon>Bacteria</taxon>
        <taxon>Pseudomonadati</taxon>
        <taxon>Bacteroidota</taxon>
        <taxon>Flavobacteriia</taxon>
        <taxon>Flavobacteriales</taxon>
        <taxon>Weeksellaceae</taxon>
        <taxon>Chryseobacterium group</taxon>
        <taxon>Chryseobacterium</taxon>
    </lineage>
</organism>
<dbReference type="EMBL" id="JAOTEM010000001">
    <property type="protein sequence ID" value="MCU7616425.1"/>
    <property type="molecule type" value="Genomic_DNA"/>
</dbReference>
<protein>
    <submittedName>
        <fullName evidence="1">Uncharacterized protein</fullName>
    </submittedName>
</protein>
<proteinExistence type="predicted"/>
<accession>A0ABT2W358</accession>
<sequence>MITKYINKGILLSSAIFFLGSCSPDTVDNDGSELNQPSVDASFTVTKTAENRYHLKRTYNNFINSQWNIDGAGFVNGKNEMDLFLPDAGTYILEHNAVGIGGQVGGTASQTVVVPTSDAIAGNIVQGGRFDTATEIAKWTIHTISPTKAQWVFANKKATILASDSNQQAIYTAINVEAGKQYSVDLIASSETALEDTWFEVYILNNLPTAGQDISGTVYRNINTWDGCGKSKFGGKVSSVGCGSKNGGVYTATATGTVYLAIKCGGKKVSGLTIDNVEVRRMQ</sequence>
<dbReference type="RefSeq" id="WP_263001873.1">
    <property type="nucleotide sequence ID" value="NZ_JAOTEM010000001.1"/>
</dbReference>
<keyword evidence="2" id="KW-1185">Reference proteome</keyword>
<dbReference type="Proteomes" id="UP001208649">
    <property type="component" value="Unassembled WGS sequence"/>
</dbReference>
<evidence type="ECO:0000313" key="2">
    <source>
        <dbReference type="Proteomes" id="UP001208649"/>
    </source>
</evidence>
<comment type="caution">
    <text evidence="1">The sequence shown here is derived from an EMBL/GenBank/DDBJ whole genome shotgun (WGS) entry which is preliminary data.</text>
</comment>
<reference evidence="2" key="1">
    <citation type="submission" date="2023-07" db="EMBL/GenBank/DDBJ databases">
        <title>Chryseobacterium sp. strain PBS4-4 Genome sequencing and assembly.</title>
        <authorList>
            <person name="Jung Y."/>
        </authorList>
    </citation>
    <scope>NUCLEOTIDE SEQUENCE [LARGE SCALE GENOMIC DNA]</scope>
    <source>
        <strain evidence="2">PBS4-4</strain>
    </source>
</reference>
<name>A0ABT2W358_9FLAO</name>
<dbReference type="PROSITE" id="PS51257">
    <property type="entry name" value="PROKAR_LIPOPROTEIN"/>
    <property type="match status" value="1"/>
</dbReference>